<proteinExistence type="predicted"/>
<evidence type="ECO:0000313" key="2">
    <source>
        <dbReference type="Proteomes" id="UP000006038"/>
    </source>
</evidence>
<protein>
    <submittedName>
        <fullName evidence="1">Uncharacterized protein</fullName>
    </submittedName>
</protein>
<accession>J3M8M3</accession>
<reference evidence="1" key="2">
    <citation type="submission" date="2013-04" db="UniProtKB">
        <authorList>
            <consortium name="EnsemblPlants"/>
        </authorList>
    </citation>
    <scope>IDENTIFICATION</scope>
</reference>
<organism evidence="1">
    <name type="scientific">Oryza brachyantha</name>
    <name type="common">malo sina</name>
    <dbReference type="NCBI Taxonomy" id="4533"/>
    <lineage>
        <taxon>Eukaryota</taxon>
        <taxon>Viridiplantae</taxon>
        <taxon>Streptophyta</taxon>
        <taxon>Embryophyta</taxon>
        <taxon>Tracheophyta</taxon>
        <taxon>Spermatophyta</taxon>
        <taxon>Magnoliopsida</taxon>
        <taxon>Liliopsida</taxon>
        <taxon>Poales</taxon>
        <taxon>Poaceae</taxon>
        <taxon>BOP clade</taxon>
        <taxon>Oryzoideae</taxon>
        <taxon>Oryzeae</taxon>
        <taxon>Oryzinae</taxon>
        <taxon>Oryza</taxon>
    </lineage>
</organism>
<keyword evidence="2" id="KW-1185">Reference proteome</keyword>
<name>J3M8M3_ORYBR</name>
<dbReference type="HOGENOM" id="CLU_2744074_0_0_1"/>
<dbReference type="AlphaFoldDB" id="J3M8M3"/>
<reference evidence="1" key="1">
    <citation type="journal article" date="2013" name="Nat. Commun.">
        <title>Whole-genome sequencing of Oryza brachyantha reveals mechanisms underlying Oryza genome evolution.</title>
        <authorList>
            <person name="Chen J."/>
            <person name="Huang Q."/>
            <person name="Gao D."/>
            <person name="Wang J."/>
            <person name="Lang Y."/>
            <person name="Liu T."/>
            <person name="Li B."/>
            <person name="Bai Z."/>
            <person name="Luis Goicoechea J."/>
            <person name="Liang C."/>
            <person name="Chen C."/>
            <person name="Zhang W."/>
            <person name="Sun S."/>
            <person name="Liao Y."/>
            <person name="Zhang X."/>
            <person name="Yang L."/>
            <person name="Song C."/>
            <person name="Wang M."/>
            <person name="Shi J."/>
            <person name="Liu G."/>
            <person name="Liu J."/>
            <person name="Zhou H."/>
            <person name="Zhou W."/>
            <person name="Yu Q."/>
            <person name="An N."/>
            <person name="Chen Y."/>
            <person name="Cai Q."/>
            <person name="Wang B."/>
            <person name="Liu B."/>
            <person name="Min J."/>
            <person name="Huang Y."/>
            <person name="Wu H."/>
            <person name="Li Z."/>
            <person name="Zhang Y."/>
            <person name="Yin Y."/>
            <person name="Song W."/>
            <person name="Jiang J."/>
            <person name="Jackson S.A."/>
            <person name="Wing R.A."/>
            <person name="Wang J."/>
            <person name="Chen M."/>
        </authorList>
    </citation>
    <scope>NUCLEOTIDE SEQUENCE [LARGE SCALE GENOMIC DNA]</scope>
    <source>
        <strain evidence="1">cv. IRGC 101232</strain>
    </source>
</reference>
<evidence type="ECO:0000313" key="1">
    <source>
        <dbReference type="EnsemblPlants" id="OB05G29470.1"/>
    </source>
</evidence>
<dbReference type="Gramene" id="OB05G29470.1">
    <property type="protein sequence ID" value="OB05G29470.1"/>
    <property type="gene ID" value="OB05G29470"/>
</dbReference>
<dbReference type="EnsemblPlants" id="OB05G29470.1">
    <property type="protein sequence ID" value="OB05G29470.1"/>
    <property type="gene ID" value="OB05G29470"/>
</dbReference>
<dbReference type="Proteomes" id="UP000006038">
    <property type="component" value="Chromosome 5"/>
</dbReference>
<sequence length="71" mass="8074">MTTPITSEFQTWEQILLMLSFNEEDYLQFQTNLSTQEARTSPTNQHEGNTGFYFCLKPLDHVCSAGKGVPT</sequence>